<protein>
    <recommendedName>
        <fullName evidence="5">Reverse transcriptase domain-containing protein</fullName>
    </recommendedName>
</protein>
<reference evidence="3" key="1">
    <citation type="journal article" date="2022" name="Cell">
        <title>Repeat-based holocentromeres influence genome architecture and karyotype evolution.</title>
        <authorList>
            <person name="Hofstatter P.G."/>
            <person name="Thangavel G."/>
            <person name="Lux T."/>
            <person name="Neumann P."/>
            <person name="Vondrak T."/>
            <person name="Novak P."/>
            <person name="Zhang M."/>
            <person name="Costa L."/>
            <person name="Castellani M."/>
            <person name="Scott A."/>
            <person name="Toegelov H."/>
            <person name="Fuchs J."/>
            <person name="Mata-Sucre Y."/>
            <person name="Dias Y."/>
            <person name="Vanzela A.L.L."/>
            <person name="Huettel B."/>
            <person name="Almeida C.C.S."/>
            <person name="Simkova H."/>
            <person name="Souza G."/>
            <person name="Pedrosa-Harand A."/>
            <person name="Macas J."/>
            <person name="Mayer K.F.X."/>
            <person name="Houben A."/>
            <person name="Marques A."/>
        </authorList>
    </citation>
    <scope>NUCLEOTIDE SEQUENCE</scope>
    <source>
        <strain evidence="3">RhyBre1mFocal</strain>
    </source>
</reference>
<comment type="caution">
    <text evidence="3">The sequence shown here is derived from an EMBL/GenBank/DDBJ whole genome shotgun (WGS) entry which is preliminary data.</text>
</comment>
<dbReference type="Pfam" id="PF13966">
    <property type="entry name" value="zf-RVT"/>
    <property type="match status" value="1"/>
</dbReference>
<feature type="domain" description="Reverse transcriptase" evidence="1">
    <location>
        <begin position="166"/>
        <end position="319"/>
    </location>
</feature>
<dbReference type="SUPFAM" id="SSF56672">
    <property type="entry name" value="DNA/RNA polymerases"/>
    <property type="match status" value="1"/>
</dbReference>
<organism evidence="3 4">
    <name type="scientific">Rhynchospora breviuscula</name>
    <dbReference type="NCBI Taxonomy" id="2022672"/>
    <lineage>
        <taxon>Eukaryota</taxon>
        <taxon>Viridiplantae</taxon>
        <taxon>Streptophyta</taxon>
        <taxon>Embryophyta</taxon>
        <taxon>Tracheophyta</taxon>
        <taxon>Spermatophyta</taxon>
        <taxon>Magnoliopsida</taxon>
        <taxon>Liliopsida</taxon>
        <taxon>Poales</taxon>
        <taxon>Cyperaceae</taxon>
        <taxon>Cyperoideae</taxon>
        <taxon>Rhynchosporeae</taxon>
        <taxon>Rhynchospora</taxon>
    </lineage>
</organism>
<dbReference type="Pfam" id="PF00078">
    <property type="entry name" value="RVT_1"/>
    <property type="match status" value="1"/>
</dbReference>
<evidence type="ECO:0000259" key="2">
    <source>
        <dbReference type="Pfam" id="PF13966"/>
    </source>
</evidence>
<dbReference type="Proteomes" id="UP001151287">
    <property type="component" value="Unassembled WGS sequence"/>
</dbReference>
<keyword evidence="4" id="KW-1185">Reference proteome</keyword>
<dbReference type="InterPro" id="IPR043502">
    <property type="entry name" value="DNA/RNA_pol_sf"/>
</dbReference>
<proteinExistence type="predicted"/>
<dbReference type="InterPro" id="IPR000477">
    <property type="entry name" value="RT_dom"/>
</dbReference>
<evidence type="ECO:0000313" key="3">
    <source>
        <dbReference type="EMBL" id="KAJ1702528.1"/>
    </source>
</evidence>
<name>A0A9Q0CZ16_9POAL</name>
<evidence type="ECO:0000259" key="1">
    <source>
        <dbReference type="Pfam" id="PF00078"/>
    </source>
</evidence>
<dbReference type="PANTHER" id="PTHR33116">
    <property type="entry name" value="REVERSE TRANSCRIPTASE ZINC-BINDING DOMAIN-CONTAINING PROTEIN-RELATED-RELATED"/>
    <property type="match status" value="1"/>
</dbReference>
<dbReference type="AlphaFoldDB" id="A0A9Q0CZ16"/>
<sequence>MRWNLTGHSAPESGRRNVEIITPNFFHISASSRKRRNKIAPVRDELGTIVSEEGAIRAAFVRHYKGIYCPLDNTQFHGLNELYSNCFPSVQPVMSDLLQAQPTDEEITRTLFCLHPNRAARPDGVNARALQSFWAMLGPTVLNQVNEIFSSARIPSDMAKSNLILVPKKEILITIMDYRPISVCNILYKLVSKLLERRMQSLIPLLVANNQTAFTLGRDIADNVMVFREVLHSFSMTSYKHHAFCFKCDMSKAFDRMSWSFVRWVLLMYGFPDPFVKWVMMCVSSARFSIVFDGHSDGFIQPTSGLRQGCALSPYIFILSSVAEVQRIVTILDQFCAISGQQIGHDKSKVWFSRATPQNMKDFVLTSFNASKASPSEIYLGSTVNARSLTHFLPLVNKIEGKLQGWKATFLSQAGKITLIKAVVELMLLHAMSTSTIPKSTLDRIQSLVRSFFWSAKDKRKMSLIAWKKLTRPKMEGGLGLRDISALNLSFNLKCCWKMATDSAVLWVQIAKGKYLREDSFWLSTRRNRFTKLWQAIMDARQVMQQHVTWQLEDGSVCGAFGQPWHNFWTQVNPSSSRQRRFFVSYFLNPSGQWDCGKLIEEFGFAIALFISMSIKPPLLEPTRADRLIFTYARNGQFTLKRAYHLVAPEVAPPNFPPDLISLIWNTKGLLPRIRLFLWKIMHNGLPLGDLIGRRISNTSRPCSLCGFHAETIQHALFKCPWAQSLWFASSLGLHTDDLPENIPVLLKMILGTVREDRTCIVANHLWAL</sequence>
<evidence type="ECO:0008006" key="5">
    <source>
        <dbReference type="Google" id="ProtNLM"/>
    </source>
</evidence>
<dbReference type="PANTHER" id="PTHR33116:SF78">
    <property type="entry name" value="OS12G0587133 PROTEIN"/>
    <property type="match status" value="1"/>
</dbReference>
<dbReference type="CDD" id="cd01650">
    <property type="entry name" value="RT_nLTR_like"/>
    <property type="match status" value="1"/>
</dbReference>
<feature type="domain" description="Reverse transcriptase zinc-binding" evidence="2">
    <location>
        <begin position="638"/>
        <end position="727"/>
    </location>
</feature>
<dbReference type="EMBL" id="JAMQYH010000001">
    <property type="protein sequence ID" value="KAJ1702528.1"/>
    <property type="molecule type" value="Genomic_DNA"/>
</dbReference>
<accession>A0A9Q0CZ16</accession>
<evidence type="ECO:0000313" key="4">
    <source>
        <dbReference type="Proteomes" id="UP001151287"/>
    </source>
</evidence>
<gene>
    <name evidence="3" type="ORF">LUZ63_002307</name>
</gene>
<dbReference type="InterPro" id="IPR026960">
    <property type="entry name" value="RVT-Znf"/>
</dbReference>
<dbReference type="OrthoDB" id="786357at2759"/>